<proteinExistence type="predicted"/>
<sequence>MRIDYILFMQKLVFISPKNPTNRYKIFKGFLDRIYSFARY</sequence>
<gene>
    <name evidence="1" type="ORF">METZ01_LOCUS321343</name>
</gene>
<reference evidence="1" key="1">
    <citation type="submission" date="2018-05" db="EMBL/GenBank/DDBJ databases">
        <authorList>
            <person name="Lanie J.A."/>
            <person name="Ng W.-L."/>
            <person name="Kazmierczak K.M."/>
            <person name="Andrzejewski T.M."/>
            <person name="Davidsen T.M."/>
            <person name="Wayne K.J."/>
            <person name="Tettelin H."/>
            <person name="Glass J.I."/>
            <person name="Rusch D."/>
            <person name="Podicherti R."/>
            <person name="Tsui H.-C.T."/>
            <person name="Winkler M.E."/>
        </authorList>
    </citation>
    <scope>NUCLEOTIDE SEQUENCE</scope>
</reference>
<accession>A0A382P516</accession>
<protein>
    <submittedName>
        <fullName evidence="1">Uncharacterized protein</fullName>
    </submittedName>
</protein>
<organism evidence="1">
    <name type="scientific">marine metagenome</name>
    <dbReference type="NCBI Taxonomy" id="408172"/>
    <lineage>
        <taxon>unclassified sequences</taxon>
        <taxon>metagenomes</taxon>
        <taxon>ecological metagenomes</taxon>
    </lineage>
</organism>
<dbReference type="AlphaFoldDB" id="A0A382P516"/>
<dbReference type="EMBL" id="UINC01104945">
    <property type="protein sequence ID" value="SVC68489.1"/>
    <property type="molecule type" value="Genomic_DNA"/>
</dbReference>
<evidence type="ECO:0000313" key="1">
    <source>
        <dbReference type="EMBL" id="SVC68489.1"/>
    </source>
</evidence>
<name>A0A382P516_9ZZZZ</name>